<dbReference type="InterPro" id="IPR043831">
    <property type="entry name" value="DUF5808"/>
</dbReference>
<evidence type="ECO:0000256" key="1">
    <source>
        <dbReference type="SAM" id="Phobius"/>
    </source>
</evidence>
<dbReference type="EMBL" id="VDUW01000003">
    <property type="protein sequence ID" value="TXL65856.1"/>
    <property type="molecule type" value="Genomic_DNA"/>
</dbReference>
<keyword evidence="1" id="KW-0812">Transmembrane</keyword>
<dbReference type="GO" id="GO:0009636">
    <property type="term" value="P:response to toxic substance"/>
    <property type="evidence" value="ECO:0007669"/>
    <property type="project" value="TreeGrafter"/>
</dbReference>
<feature type="transmembrane region" description="Helical" evidence="1">
    <location>
        <begin position="141"/>
        <end position="163"/>
    </location>
</feature>
<feature type="domain" description="DUF5808" evidence="3">
    <location>
        <begin position="327"/>
        <end position="352"/>
    </location>
</feature>
<keyword evidence="1" id="KW-0472">Membrane</keyword>
<feature type="transmembrane region" description="Helical" evidence="1">
    <location>
        <begin position="265"/>
        <end position="288"/>
    </location>
</feature>
<dbReference type="PIRSF" id="PIRSF032908">
    <property type="entry name" value="UCP032908"/>
    <property type="match status" value="1"/>
</dbReference>
<dbReference type="PANTHER" id="PTHR37810:SF9">
    <property type="entry name" value="MEMBRANE PROTEIN"/>
    <property type="match status" value="1"/>
</dbReference>
<feature type="transmembrane region" description="Helical" evidence="1">
    <location>
        <begin position="346"/>
        <end position="369"/>
    </location>
</feature>
<evidence type="ECO:0000259" key="2">
    <source>
        <dbReference type="Pfam" id="PF07853"/>
    </source>
</evidence>
<keyword evidence="5" id="KW-1185">Reference proteome</keyword>
<dbReference type="RefSeq" id="WP_147666526.1">
    <property type="nucleotide sequence ID" value="NZ_VDUW01000003.1"/>
</dbReference>
<dbReference type="AlphaFoldDB" id="A0A5C8NX33"/>
<feature type="transmembrane region" description="Helical" evidence="1">
    <location>
        <begin position="54"/>
        <end position="75"/>
    </location>
</feature>
<dbReference type="OrthoDB" id="157646at2"/>
<keyword evidence="1" id="KW-1133">Transmembrane helix</keyword>
<dbReference type="Proteomes" id="UP000321574">
    <property type="component" value="Unassembled WGS sequence"/>
</dbReference>
<evidence type="ECO:0000259" key="3">
    <source>
        <dbReference type="Pfam" id="PF19124"/>
    </source>
</evidence>
<evidence type="ECO:0000313" key="5">
    <source>
        <dbReference type="Proteomes" id="UP000321574"/>
    </source>
</evidence>
<gene>
    <name evidence="4" type="ORF">FHP05_06990</name>
</gene>
<proteinExistence type="predicted"/>
<feature type="transmembrane region" description="Helical" evidence="1">
    <location>
        <begin position="189"/>
        <end position="209"/>
    </location>
</feature>
<feature type="transmembrane region" description="Helical" evidence="1">
    <location>
        <begin position="238"/>
        <end position="259"/>
    </location>
</feature>
<feature type="transmembrane region" description="Helical" evidence="1">
    <location>
        <begin position="6"/>
        <end position="26"/>
    </location>
</feature>
<name>A0A5C8NX33_9BACI</name>
<comment type="caution">
    <text evidence="4">The sequence shown here is derived from an EMBL/GenBank/DDBJ whole genome shotgun (WGS) entry which is preliminary data.</text>
</comment>
<dbReference type="Pfam" id="PF19124">
    <property type="entry name" value="DUF5808"/>
    <property type="match status" value="1"/>
</dbReference>
<accession>A0A5C8NX33</accession>
<evidence type="ECO:0000313" key="4">
    <source>
        <dbReference type="EMBL" id="TXL65856.1"/>
    </source>
</evidence>
<dbReference type="InterPro" id="IPR012867">
    <property type="entry name" value="DUF1648"/>
</dbReference>
<reference evidence="4 5" key="1">
    <citation type="submission" date="2019-06" db="EMBL/GenBank/DDBJ databases">
        <title>Cerasibacillus sp. nov., isolated from maize field.</title>
        <authorList>
            <person name="Lin S.-Y."/>
            <person name="Tsai C.-F."/>
            <person name="Young C.-C."/>
        </authorList>
    </citation>
    <scope>NUCLEOTIDE SEQUENCE [LARGE SCALE GENOMIC DNA]</scope>
    <source>
        <strain evidence="4 5">CC-CFT480</strain>
    </source>
</reference>
<sequence>MKLTLIVLLFISLLPVFISVICIPFWTRKTESFGVTIPEEVYNHPNIKNLRKNYVLVSGSFAFIITLIFVYTSYIGDELTAGILFPLLIVMYIVGSMFIYIPFHQKMRDWKDNHPKWHADPNVITINTRFRQQGITYSNKWFILPFIFTLITIVMTLIAYPHIPNKIPIQYNLTGEVTKWVDKSYRSALLFPILQFYLVLIFLFVNTVIRKAKQQIDANNPDESLQRNIIFRRKWSRFIIVTGTGFIFLLSLSQMNLFLSISEQLLMGLIIAFTIFLLGWAIILSFTVGQGGSRLKGKNIKTGQTSKNVMNRDDDKYWKLGIFYFNKNDPAIFLEKRFGVGWTNNWAHPVSWLIIIGILLLAFGIPFFLMK</sequence>
<organism evidence="4 5">
    <name type="scientific">Cerasibacillus terrae</name>
    <dbReference type="NCBI Taxonomy" id="2498845"/>
    <lineage>
        <taxon>Bacteria</taxon>
        <taxon>Bacillati</taxon>
        <taxon>Bacillota</taxon>
        <taxon>Bacilli</taxon>
        <taxon>Bacillales</taxon>
        <taxon>Bacillaceae</taxon>
        <taxon>Cerasibacillus</taxon>
    </lineage>
</organism>
<dbReference type="InterPro" id="IPR014574">
    <property type="entry name" value="UCP032908"/>
</dbReference>
<feature type="transmembrane region" description="Helical" evidence="1">
    <location>
        <begin position="81"/>
        <end position="101"/>
    </location>
</feature>
<protein>
    <submittedName>
        <fullName evidence="4">DUF1648 domain-containing protein</fullName>
    </submittedName>
</protein>
<feature type="domain" description="DUF1648" evidence="2">
    <location>
        <begin position="147"/>
        <end position="195"/>
    </location>
</feature>
<dbReference type="PANTHER" id="PTHR37810">
    <property type="entry name" value="IMMUNITY PROTEIN SDPI"/>
    <property type="match status" value="1"/>
</dbReference>
<dbReference type="Pfam" id="PF07853">
    <property type="entry name" value="DUF1648"/>
    <property type="match status" value="1"/>
</dbReference>